<keyword evidence="1" id="KW-0732">Signal</keyword>
<dbReference type="GeneID" id="59344889"/>
<sequence>MQFLHLFAPLILIVSANATTLKWFAGENCTGALIETSSDVPSDECITQFKGGARSIAWTGVKNNMKIEFFSTGGSNLLCGNKPLVSLDSSGCTTAPTGFDWRSVKVVKRA</sequence>
<proteinExistence type="predicted"/>
<gene>
    <name evidence="2" type="ORF">MIND_00559900</name>
</gene>
<dbReference type="RefSeq" id="XP_037222665.1">
    <property type="nucleotide sequence ID" value="XM_037362373.1"/>
</dbReference>
<dbReference type="EMBL" id="JACAZF010000004">
    <property type="protein sequence ID" value="KAF7307646.1"/>
    <property type="molecule type" value="Genomic_DNA"/>
</dbReference>
<dbReference type="AlphaFoldDB" id="A0A8H6SZR3"/>
<protein>
    <submittedName>
        <fullName evidence="2">Uncharacterized protein</fullName>
    </submittedName>
</protein>
<organism evidence="2 3">
    <name type="scientific">Mycena indigotica</name>
    <dbReference type="NCBI Taxonomy" id="2126181"/>
    <lineage>
        <taxon>Eukaryota</taxon>
        <taxon>Fungi</taxon>
        <taxon>Dikarya</taxon>
        <taxon>Basidiomycota</taxon>
        <taxon>Agaricomycotina</taxon>
        <taxon>Agaricomycetes</taxon>
        <taxon>Agaricomycetidae</taxon>
        <taxon>Agaricales</taxon>
        <taxon>Marasmiineae</taxon>
        <taxon>Mycenaceae</taxon>
        <taxon>Mycena</taxon>
    </lineage>
</organism>
<feature type="signal peptide" evidence="1">
    <location>
        <begin position="1"/>
        <end position="18"/>
    </location>
</feature>
<evidence type="ECO:0000256" key="1">
    <source>
        <dbReference type="SAM" id="SignalP"/>
    </source>
</evidence>
<name>A0A8H6SZR3_9AGAR</name>
<evidence type="ECO:0000313" key="3">
    <source>
        <dbReference type="Proteomes" id="UP000636479"/>
    </source>
</evidence>
<accession>A0A8H6SZR3</accession>
<keyword evidence="3" id="KW-1185">Reference proteome</keyword>
<evidence type="ECO:0000313" key="2">
    <source>
        <dbReference type="EMBL" id="KAF7307646.1"/>
    </source>
</evidence>
<comment type="caution">
    <text evidence="2">The sequence shown here is derived from an EMBL/GenBank/DDBJ whole genome shotgun (WGS) entry which is preliminary data.</text>
</comment>
<feature type="chain" id="PRO_5034801793" evidence="1">
    <location>
        <begin position="19"/>
        <end position="110"/>
    </location>
</feature>
<dbReference type="OrthoDB" id="3044801at2759"/>
<dbReference type="Proteomes" id="UP000636479">
    <property type="component" value="Unassembled WGS sequence"/>
</dbReference>
<reference evidence="2" key="1">
    <citation type="submission" date="2020-05" db="EMBL/GenBank/DDBJ databases">
        <title>Mycena genomes resolve the evolution of fungal bioluminescence.</title>
        <authorList>
            <person name="Tsai I.J."/>
        </authorList>
    </citation>
    <scope>NUCLEOTIDE SEQUENCE</scope>
    <source>
        <strain evidence="2">171206Taipei</strain>
    </source>
</reference>